<keyword evidence="2" id="KW-0503">Monooxygenase</keyword>
<dbReference type="GO" id="GO:0005829">
    <property type="term" value="C:cytosol"/>
    <property type="evidence" value="ECO:0007669"/>
    <property type="project" value="TreeGrafter"/>
</dbReference>
<dbReference type="RefSeq" id="WP_144634009.1">
    <property type="nucleotide sequence ID" value="NZ_BNAX01000015.1"/>
</dbReference>
<dbReference type="Gene3D" id="3.30.70.100">
    <property type="match status" value="1"/>
</dbReference>
<name>A0A558ALD9_9PSEU</name>
<evidence type="ECO:0000259" key="1">
    <source>
        <dbReference type="PROSITE" id="PS51725"/>
    </source>
</evidence>
<dbReference type="AlphaFoldDB" id="A0A558ALD9"/>
<keyword evidence="2" id="KW-0560">Oxidoreductase</keyword>
<dbReference type="PROSITE" id="PS51725">
    <property type="entry name" value="ABM"/>
    <property type="match status" value="1"/>
</dbReference>
<proteinExistence type="predicted"/>
<dbReference type="SUPFAM" id="SSF54909">
    <property type="entry name" value="Dimeric alpha+beta barrel"/>
    <property type="match status" value="1"/>
</dbReference>
<evidence type="ECO:0000313" key="2">
    <source>
        <dbReference type="EMBL" id="TVT25087.1"/>
    </source>
</evidence>
<dbReference type="Pfam" id="PF03992">
    <property type="entry name" value="ABM"/>
    <property type="match status" value="1"/>
</dbReference>
<dbReference type="PANTHER" id="PTHR33336">
    <property type="entry name" value="QUINOL MONOOXYGENASE YGIN-RELATED"/>
    <property type="match status" value="1"/>
</dbReference>
<reference evidence="2 3" key="1">
    <citation type="submission" date="2019-07" db="EMBL/GenBank/DDBJ databases">
        <title>New species of Amycolatopsis and Streptomyces.</title>
        <authorList>
            <person name="Duangmal K."/>
            <person name="Teo W.F.A."/>
            <person name="Lipun K."/>
        </authorList>
    </citation>
    <scope>NUCLEOTIDE SEQUENCE [LARGE SCALE GENOMIC DNA]</scope>
    <source>
        <strain evidence="2 3">JCM 30562</strain>
    </source>
</reference>
<keyword evidence="3" id="KW-1185">Reference proteome</keyword>
<dbReference type="OrthoDB" id="5241825at2"/>
<dbReference type="GO" id="GO:0004497">
    <property type="term" value="F:monooxygenase activity"/>
    <property type="evidence" value="ECO:0007669"/>
    <property type="project" value="UniProtKB-KW"/>
</dbReference>
<dbReference type="EMBL" id="VJZA01000004">
    <property type="protein sequence ID" value="TVT25087.1"/>
    <property type="molecule type" value="Genomic_DNA"/>
</dbReference>
<dbReference type="InterPro" id="IPR050744">
    <property type="entry name" value="AI-2_Isomerase_LsrG"/>
</dbReference>
<accession>A0A558ALD9</accession>
<sequence>MSALQVIARHTIAPGKEEEILGFYPKLVEAALTEPGCLGFEAYRRLGSEREIVLLERYASREAFADHRETTHFKELVLGEIVPRLENRVIEMYDVTD</sequence>
<evidence type="ECO:0000313" key="3">
    <source>
        <dbReference type="Proteomes" id="UP000318578"/>
    </source>
</evidence>
<protein>
    <submittedName>
        <fullName evidence="2">Antibiotic biosynthesis monooxygenase</fullName>
    </submittedName>
</protein>
<dbReference type="InterPro" id="IPR011008">
    <property type="entry name" value="Dimeric_a/b-barrel"/>
</dbReference>
<feature type="domain" description="ABM" evidence="1">
    <location>
        <begin position="4"/>
        <end position="92"/>
    </location>
</feature>
<dbReference type="PANTHER" id="PTHR33336:SF3">
    <property type="entry name" value="ABM DOMAIN-CONTAINING PROTEIN"/>
    <property type="match status" value="1"/>
</dbReference>
<gene>
    <name evidence="2" type="ORF">FNH06_04530</name>
</gene>
<dbReference type="InterPro" id="IPR007138">
    <property type="entry name" value="ABM_dom"/>
</dbReference>
<dbReference type="Proteomes" id="UP000318578">
    <property type="component" value="Unassembled WGS sequence"/>
</dbReference>
<organism evidence="2 3">
    <name type="scientific">Amycolatopsis acidiphila</name>
    <dbReference type="NCBI Taxonomy" id="715473"/>
    <lineage>
        <taxon>Bacteria</taxon>
        <taxon>Bacillati</taxon>
        <taxon>Actinomycetota</taxon>
        <taxon>Actinomycetes</taxon>
        <taxon>Pseudonocardiales</taxon>
        <taxon>Pseudonocardiaceae</taxon>
        <taxon>Amycolatopsis</taxon>
    </lineage>
</organism>
<comment type="caution">
    <text evidence="2">The sequence shown here is derived from an EMBL/GenBank/DDBJ whole genome shotgun (WGS) entry which is preliminary data.</text>
</comment>